<dbReference type="Proteomes" id="UP001501710">
    <property type="component" value="Unassembled WGS sequence"/>
</dbReference>
<dbReference type="EMBL" id="BAABAS010000005">
    <property type="protein sequence ID" value="GAA4228772.1"/>
    <property type="molecule type" value="Genomic_DNA"/>
</dbReference>
<name>A0ABP8BWM3_9ACTN</name>
<protein>
    <submittedName>
        <fullName evidence="1">Uncharacterized protein</fullName>
    </submittedName>
</protein>
<accession>A0ABP8BWM3</accession>
<gene>
    <name evidence="1" type="ORF">GCM10022254_19580</name>
</gene>
<comment type="caution">
    <text evidence="1">The sequence shown here is derived from an EMBL/GenBank/DDBJ whole genome shotgun (WGS) entry which is preliminary data.</text>
</comment>
<keyword evidence="2" id="KW-1185">Reference proteome</keyword>
<reference evidence="2" key="1">
    <citation type="journal article" date="2019" name="Int. J. Syst. Evol. Microbiol.">
        <title>The Global Catalogue of Microorganisms (GCM) 10K type strain sequencing project: providing services to taxonomists for standard genome sequencing and annotation.</title>
        <authorList>
            <consortium name="The Broad Institute Genomics Platform"/>
            <consortium name="The Broad Institute Genome Sequencing Center for Infectious Disease"/>
            <person name="Wu L."/>
            <person name="Ma J."/>
        </authorList>
    </citation>
    <scope>NUCLEOTIDE SEQUENCE [LARGE SCALE GENOMIC DNA]</scope>
    <source>
        <strain evidence="2">JCM 17440</strain>
    </source>
</reference>
<evidence type="ECO:0000313" key="1">
    <source>
        <dbReference type="EMBL" id="GAA4228772.1"/>
    </source>
</evidence>
<sequence length="281" mass="31147">MPSQQHDISAELFRWSPELAGELLAEMGVEIPEVVSVQDVSESFIDLKTSEYSGDAAVVMETVDGKRGVVVEVQRWPPTDKEWTWPLYIAILRARQRCPVALLVLAPDPAIAAQCERPIQTGHPNNVLVPLVVRQEHVPFLNDPKEIAADPAMGVLSALYHGYGARSAEVVKSAVQATNLLGDNHDARLNRYYDFVAGVLPEVVRKSLEAMMKTDSPYYSDLFRSVEKTTTAKIIVSMMEGKGVSLRVEDRERILECTDLAQLKTWLSRVVEAKSAADLFG</sequence>
<organism evidence="1 2">
    <name type="scientific">Actinomadura meridiana</name>
    <dbReference type="NCBI Taxonomy" id="559626"/>
    <lineage>
        <taxon>Bacteria</taxon>
        <taxon>Bacillati</taxon>
        <taxon>Actinomycetota</taxon>
        <taxon>Actinomycetes</taxon>
        <taxon>Streptosporangiales</taxon>
        <taxon>Thermomonosporaceae</taxon>
        <taxon>Actinomadura</taxon>
    </lineage>
</organism>
<evidence type="ECO:0000313" key="2">
    <source>
        <dbReference type="Proteomes" id="UP001501710"/>
    </source>
</evidence>
<dbReference type="RefSeq" id="WP_344893257.1">
    <property type="nucleotide sequence ID" value="NZ_BAABAS010000005.1"/>
</dbReference>
<proteinExistence type="predicted"/>